<feature type="transmembrane region" description="Helical" evidence="7">
    <location>
        <begin position="282"/>
        <end position="302"/>
    </location>
</feature>
<keyword evidence="3 7" id="KW-0812">Transmembrane</keyword>
<reference evidence="8" key="1">
    <citation type="journal article" date="2023" name="Mol. Phylogenet. Evol.">
        <title>Genome-scale phylogeny and comparative genomics of the fungal order Sordariales.</title>
        <authorList>
            <person name="Hensen N."/>
            <person name="Bonometti L."/>
            <person name="Westerberg I."/>
            <person name="Brannstrom I.O."/>
            <person name="Guillou S."/>
            <person name="Cros-Aarteil S."/>
            <person name="Calhoun S."/>
            <person name="Haridas S."/>
            <person name="Kuo A."/>
            <person name="Mondo S."/>
            <person name="Pangilinan J."/>
            <person name="Riley R."/>
            <person name="LaButti K."/>
            <person name="Andreopoulos B."/>
            <person name="Lipzen A."/>
            <person name="Chen C."/>
            <person name="Yan M."/>
            <person name="Daum C."/>
            <person name="Ng V."/>
            <person name="Clum A."/>
            <person name="Steindorff A."/>
            <person name="Ohm R.A."/>
            <person name="Martin F."/>
            <person name="Silar P."/>
            <person name="Natvig D.O."/>
            <person name="Lalanne C."/>
            <person name="Gautier V."/>
            <person name="Ament-Velasquez S.L."/>
            <person name="Kruys A."/>
            <person name="Hutchinson M.I."/>
            <person name="Powell A.J."/>
            <person name="Barry K."/>
            <person name="Miller A.N."/>
            <person name="Grigoriev I.V."/>
            <person name="Debuchy R."/>
            <person name="Gladieux P."/>
            <person name="Hiltunen Thoren M."/>
            <person name="Johannesson H."/>
        </authorList>
    </citation>
    <scope>NUCLEOTIDE SEQUENCE</scope>
    <source>
        <strain evidence="8">CBS 532.94</strain>
    </source>
</reference>
<name>A0AAN7HBS9_9PEZI</name>
<feature type="transmembrane region" description="Helical" evidence="7">
    <location>
        <begin position="90"/>
        <end position="110"/>
    </location>
</feature>
<dbReference type="GO" id="GO:0005886">
    <property type="term" value="C:plasma membrane"/>
    <property type="evidence" value="ECO:0007669"/>
    <property type="project" value="TreeGrafter"/>
</dbReference>
<dbReference type="EMBL" id="MU860266">
    <property type="protein sequence ID" value="KAK4235460.1"/>
    <property type="molecule type" value="Genomic_DNA"/>
</dbReference>
<evidence type="ECO:0000256" key="5">
    <source>
        <dbReference type="ARBA" id="ARBA00023136"/>
    </source>
</evidence>
<sequence length="532" mass="57245">MESAVQPPLPQGAGYGVIIGLGLTFALGIVWVTRGMKNALHKDNQSTETFMVANRSIGTGLIAAAVISSWLYSIALLGSALLTYRYGVALAVWWGASASTMVTFFSFIAIQVKRRAPNAHTLLELIRVRYGKTTHVLWIVLCLVNNFFVFSNMLLSASTTVSALIGMNVIASTFLMPVGVAAYTYLGGLRATFLTDPIHTFIIMIILAWFTIRVITVPEIGSISALYDAILAADQRSPVDGNYRGSHLTMRSTQSVMFGVLHIISNFGTITMDTGFWQKGGVASFAPPFAIGTIVGLAAIALESTPSFPTYPRMMASEEVNAGLVLPFVAQAVAGRSGAAAILVVTFMVSSQAQAISMHILDIVVEIGPHSALQGPLRQLSKTMDPSVKFPAYFSAIARGSDNVKDVLTMAGNLFTRGYEVDLGRVNAVEQRGGNQYQLGKVITDLPHYQWQYSGDIVLFENRYTRDSFAQSVCIIGYTLFPIVIAALLSALHLPQIPRIPVYLFLVAWSMAAGVSILGGSGVVKNRVGLAV</sequence>
<proteinExistence type="inferred from homology"/>
<feature type="transmembrane region" description="Helical" evidence="7">
    <location>
        <begin position="12"/>
        <end position="32"/>
    </location>
</feature>
<evidence type="ECO:0000313" key="9">
    <source>
        <dbReference type="Proteomes" id="UP001303760"/>
    </source>
</evidence>
<reference evidence="8" key="2">
    <citation type="submission" date="2023-05" db="EMBL/GenBank/DDBJ databases">
        <authorList>
            <consortium name="Lawrence Berkeley National Laboratory"/>
            <person name="Steindorff A."/>
            <person name="Hensen N."/>
            <person name="Bonometti L."/>
            <person name="Westerberg I."/>
            <person name="Brannstrom I.O."/>
            <person name="Guillou S."/>
            <person name="Cros-Aarteil S."/>
            <person name="Calhoun S."/>
            <person name="Haridas S."/>
            <person name="Kuo A."/>
            <person name="Mondo S."/>
            <person name="Pangilinan J."/>
            <person name="Riley R."/>
            <person name="Labutti K."/>
            <person name="Andreopoulos B."/>
            <person name="Lipzen A."/>
            <person name="Chen C."/>
            <person name="Yanf M."/>
            <person name="Daum C."/>
            <person name="Ng V."/>
            <person name="Clum A."/>
            <person name="Ohm R."/>
            <person name="Martin F."/>
            <person name="Silar P."/>
            <person name="Natvig D."/>
            <person name="Lalanne C."/>
            <person name="Gautier V."/>
            <person name="Ament-Velasquez S.L."/>
            <person name="Kruys A."/>
            <person name="Hutchinson M.I."/>
            <person name="Powell A.J."/>
            <person name="Barry K."/>
            <person name="Miller A.N."/>
            <person name="Grigoriev I.V."/>
            <person name="Debuchy R."/>
            <person name="Gladieux P."/>
            <person name="Thoren M.H."/>
            <person name="Johannesson H."/>
        </authorList>
    </citation>
    <scope>NUCLEOTIDE SEQUENCE</scope>
    <source>
        <strain evidence="8">CBS 532.94</strain>
    </source>
</reference>
<feature type="transmembrane region" description="Helical" evidence="7">
    <location>
        <begin position="473"/>
        <end position="494"/>
    </location>
</feature>
<evidence type="ECO:0000256" key="7">
    <source>
        <dbReference type="SAM" id="Phobius"/>
    </source>
</evidence>
<keyword evidence="5 7" id="KW-0472">Membrane</keyword>
<dbReference type="PANTHER" id="PTHR46154:SF1">
    <property type="entry name" value="ACTIVE TRANSPORTER, PUTATIVE (AFU_ORTHOLOGUE AFUA_1G17570)-RELATED"/>
    <property type="match status" value="1"/>
</dbReference>
<organism evidence="8 9">
    <name type="scientific">Achaetomium macrosporum</name>
    <dbReference type="NCBI Taxonomy" id="79813"/>
    <lineage>
        <taxon>Eukaryota</taxon>
        <taxon>Fungi</taxon>
        <taxon>Dikarya</taxon>
        <taxon>Ascomycota</taxon>
        <taxon>Pezizomycotina</taxon>
        <taxon>Sordariomycetes</taxon>
        <taxon>Sordariomycetidae</taxon>
        <taxon>Sordariales</taxon>
        <taxon>Chaetomiaceae</taxon>
        <taxon>Achaetomium</taxon>
    </lineage>
</organism>
<dbReference type="InterPro" id="IPR001734">
    <property type="entry name" value="Na/solute_symporter"/>
</dbReference>
<dbReference type="GO" id="GO:0015204">
    <property type="term" value="F:urea transmembrane transporter activity"/>
    <property type="evidence" value="ECO:0007669"/>
    <property type="project" value="InterPro"/>
</dbReference>
<dbReference type="Proteomes" id="UP001303760">
    <property type="component" value="Unassembled WGS sequence"/>
</dbReference>
<evidence type="ECO:0000313" key="8">
    <source>
        <dbReference type="EMBL" id="KAK4235460.1"/>
    </source>
</evidence>
<dbReference type="Gene3D" id="1.20.1730.10">
    <property type="entry name" value="Sodium/glucose cotransporter"/>
    <property type="match status" value="1"/>
</dbReference>
<evidence type="ECO:0000256" key="6">
    <source>
        <dbReference type="RuleBase" id="RU362091"/>
    </source>
</evidence>
<feature type="transmembrane region" description="Helical" evidence="7">
    <location>
        <begin position="136"/>
        <end position="155"/>
    </location>
</feature>
<gene>
    <name evidence="8" type="ORF">C8A03DRAFT_36699</name>
</gene>
<dbReference type="PROSITE" id="PS50283">
    <property type="entry name" value="NA_SOLUT_SYMP_3"/>
    <property type="match status" value="1"/>
</dbReference>
<dbReference type="Pfam" id="PF00474">
    <property type="entry name" value="SSF"/>
    <property type="match status" value="1"/>
</dbReference>
<evidence type="ECO:0000256" key="4">
    <source>
        <dbReference type="ARBA" id="ARBA00022989"/>
    </source>
</evidence>
<dbReference type="PANTHER" id="PTHR46154">
    <property type="match status" value="1"/>
</dbReference>
<dbReference type="InterPro" id="IPR038377">
    <property type="entry name" value="Na/Glc_symporter_sf"/>
</dbReference>
<accession>A0AAN7HBS9</accession>
<feature type="transmembrane region" description="Helical" evidence="7">
    <location>
        <begin position="161"/>
        <end position="186"/>
    </location>
</feature>
<dbReference type="AlphaFoldDB" id="A0AAN7HBS9"/>
<keyword evidence="4 7" id="KW-1133">Transmembrane helix</keyword>
<feature type="transmembrane region" description="Helical" evidence="7">
    <location>
        <begin position="322"/>
        <end position="349"/>
    </location>
</feature>
<dbReference type="InterPro" id="IPR031155">
    <property type="entry name" value="DUR"/>
</dbReference>
<dbReference type="CDD" id="cd11476">
    <property type="entry name" value="SLC5sbd_DUR3"/>
    <property type="match status" value="1"/>
</dbReference>
<evidence type="ECO:0000256" key="2">
    <source>
        <dbReference type="ARBA" id="ARBA00006434"/>
    </source>
</evidence>
<comment type="similarity">
    <text evidence="2 6">Belongs to the sodium:solute symporter (SSF) (TC 2.A.21) family.</text>
</comment>
<feature type="transmembrane region" description="Helical" evidence="7">
    <location>
        <begin position="252"/>
        <end position="270"/>
    </location>
</feature>
<evidence type="ECO:0000256" key="3">
    <source>
        <dbReference type="ARBA" id="ARBA00022692"/>
    </source>
</evidence>
<protein>
    <submittedName>
        <fullName evidence="8">Sodium:solute symporter family-domain-containing protein</fullName>
    </submittedName>
</protein>
<feature type="transmembrane region" description="Helical" evidence="7">
    <location>
        <begin position="61"/>
        <end position="84"/>
    </location>
</feature>
<comment type="caution">
    <text evidence="8">The sequence shown here is derived from an EMBL/GenBank/DDBJ whole genome shotgun (WGS) entry which is preliminary data.</text>
</comment>
<feature type="transmembrane region" description="Helical" evidence="7">
    <location>
        <begin position="198"/>
        <end position="216"/>
    </location>
</feature>
<evidence type="ECO:0000256" key="1">
    <source>
        <dbReference type="ARBA" id="ARBA00004141"/>
    </source>
</evidence>
<comment type="subcellular location">
    <subcellularLocation>
        <location evidence="1">Membrane</location>
        <topology evidence="1">Multi-pass membrane protein</topology>
    </subcellularLocation>
</comment>
<keyword evidence="9" id="KW-1185">Reference proteome</keyword>
<feature type="transmembrane region" description="Helical" evidence="7">
    <location>
        <begin position="500"/>
        <end position="524"/>
    </location>
</feature>